<dbReference type="InterPro" id="IPR011992">
    <property type="entry name" value="EF-hand-dom_pair"/>
</dbReference>
<gene>
    <name evidence="3" type="ORF">ACHHYP_10230</name>
</gene>
<reference evidence="3 4" key="1">
    <citation type="journal article" date="2014" name="Genome Biol. Evol.">
        <title>The secreted proteins of Achlya hypogyna and Thraustotheca clavata identify the ancestral oomycete secretome and reveal gene acquisitions by horizontal gene transfer.</title>
        <authorList>
            <person name="Misner I."/>
            <person name="Blouin N."/>
            <person name="Leonard G."/>
            <person name="Richards T.A."/>
            <person name="Lane C.E."/>
        </authorList>
    </citation>
    <scope>NUCLEOTIDE SEQUENCE [LARGE SCALE GENOMIC DNA]</scope>
    <source>
        <strain evidence="3 4">ATCC 48635</strain>
    </source>
</reference>
<dbReference type="AlphaFoldDB" id="A0A1V9YM00"/>
<dbReference type="PROSITE" id="PS50222">
    <property type="entry name" value="EF_HAND_2"/>
    <property type="match status" value="1"/>
</dbReference>
<dbReference type="EMBL" id="JNBR01001489">
    <property type="protein sequence ID" value="OQR86730.1"/>
    <property type="molecule type" value="Genomic_DNA"/>
</dbReference>
<organism evidence="3 4">
    <name type="scientific">Achlya hypogyna</name>
    <name type="common">Oomycete</name>
    <name type="synonym">Protoachlya hypogyna</name>
    <dbReference type="NCBI Taxonomy" id="1202772"/>
    <lineage>
        <taxon>Eukaryota</taxon>
        <taxon>Sar</taxon>
        <taxon>Stramenopiles</taxon>
        <taxon>Oomycota</taxon>
        <taxon>Saprolegniomycetes</taxon>
        <taxon>Saprolegniales</taxon>
        <taxon>Achlyaceae</taxon>
        <taxon>Achlya</taxon>
    </lineage>
</organism>
<feature type="region of interest" description="Disordered" evidence="1">
    <location>
        <begin position="506"/>
        <end position="529"/>
    </location>
</feature>
<dbReference type="OrthoDB" id="64904at2759"/>
<evidence type="ECO:0000313" key="3">
    <source>
        <dbReference type="EMBL" id="OQR86730.1"/>
    </source>
</evidence>
<dbReference type="Gene3D" id="1.10.238.10">
    <property type="entry name" value="EF-hand"/>
    <property type="match status" value="2"/>
</dbReference>
<comment type="caution">
    <text evidence="3">The sequence shown here is derived from an EMBL/GenBank/DDBJ whole genome shotgun (WGS) entry which is preliminary data.</text>
</comment>
<name>A0A1V9YM00_ACHHY</name>
<sequence>MEQELDVDDWFYRIADVYSYSREKLLDRFYRGKYKKGVRHRQLLPLEYVYHGEAVTSDVLNDLEPSSTDPLTPSMQVMQVFCGYLGRIKECADLAVAKAHDYGDRIDDSRALQKRMPLKYTVGLPLNVEEPLLADIAHTLGRYKLLDATKDSYVPVERLQGTLQAMVHFNIAPEAFYDLCVGFPMKDPKHVDARAVLDAMHDHLRYQLRPAVTEVHALAEPKRGRSCLLELQEALQTHHVSFATLYQQCSLFDFEDDGLITTAGLLSSSFLDCELSLECLSILQSFPCHTQSAAELEKVLQPYTQAPKTISYTNLARIALRSDVAFEQRVYVKLRTIFDKLSADHITISTSDLDRVLGNHWSPKELDWACFELQQGRTGKLGLHQFYLAVFPNAHKEHSITNTKAPHDTILGHVRLARSEIKAAFEQFATPYSGYLTPRQALSAIESLTSPVVWTQGELDDIILTLDKAQNGQIGLSRLLDLFTQQGPSTFGTASRFEKGQVAAVGPYPSSPKKPLVSETPLQKSPEAPHPGPLAYVVELLAERCNDVPGSDMADTIPLHMLLRDADEGVGGLSARHMSEVLWPVADQFTTIKFQALGAMLAILESTDGTVKSAEVADLIFDWPGLQLHLQSIASYSEVLELFQARDPDHRGCLRLVPDFHLAFFKIFHTELQDWELDVMFERFGVSIGGEAWIDYRALVAFLLPRTANDLFDDLVDLCVPGISQGDQEVYRSFKRFDKDEKGYFDRKDLRRVLQQELNIEATQDQEHTI</sequence>
<protein>
    <recommendedName>
        <fullName evidence="2">EF-hand domain-containing protein</fullName>
    </recommendedName>
</protein>
<dbReference type="SUPFAM" id="SSF47473">
    <property type="entry name" value="EF-hand"/>
    <property type="match status" value="2"/>
</dbReference>
<keyword evidence="4" id="KW-1185">Reference proteome</keyword>
<accession>A0A1V9YM00</accession>
<evidence type="ECO:0000256" key="1">
    <source>
        <dbReference type="SAM" id="MobiDB-lite"/>
    </source>
</evidence>
<dbReference type="InterPro" id="IPR002048">
    <property type="entry name" value="EF_hand_dom"/>
</dbReference>
<proteinExistence type="predicted"/>
<evidence type="ECO:0000259" key="2">
    <source>
        <dbReference type="PROSITE" id="PS50222"/>
    </source>
</evidence>
<feature type="domain" description="EF-hand" evidence="2">
    <location>
        <begin position="725"/>
        <end position="760"/>
    </location>
</feature>
<dbReference type="Proteomes" id="UP000243579">
    <property type="component" value="Unassembled WGS sequence"/>
</dbReference>
<evidence type="ECO:0000313" key="4">
    <source>
        <dbReference type="Proteomes" id="UP000243579"/>
    </source>
</evidence>
<dbReference type="GO" id="GO:0005509">
    <property type="term" value="F:calcium ion binding"/>
    <property type="evidence" value="ECO:0007669"/>
    <property type="project" value="InterPro"/>
</dbReference>